<dbReference type="Proteomes" id="UP001155241">
    <property type="component" value="Unassembled WGS sequence"/>
</dbReference>
<protein>
    <submittedName>
        <fullName evidence="2">Uncharacterized protein</fullName>
    </submittedName>
</protein>
<dbReference type="EMBL" id="JAMXLR010000024">
    <property type="protein sequence ID" value="MCO6043420.1"/>
    <property type="molecule type" value="Genomic_DNA"/>
</dbReference>
<keyword evidence="3" id="KW-1185">Reference proteome</keyword>
<organism evidence="2 3">
    <name type="scientific">Aeoliella straminimaris</name>
    <dbReference type="NCBI Taxonomy" id="2954799"/>
    <lineage>
        <taxon>Bacteria</taxon>
        <taxon>Pseudomonadati</taxon>
        <taxon>Planctomycetota</taxon>
        <taxon>Planctomycetia</taxon>
        <taxon>Pirellulales</taxon>
        <taxon>Lacipirellulaceae</taxon>
        <taxon>Aeoliella</taxon>
    </lineage>
</organism>
<keyword evidence="1" id="KW-1133">Transmembrane helix</keyword>
<name>A0A9X2JEW2_9BACT</name>
<keyword evidence="1" id="KW-0472">Membrane</keyword>
<evidence type="ECO:0000313" key="3">
    <source>
        <dbReference type="Proteomes" id="UP001155241"/>
    </source>
</evidence>
<accession>A0A9X2JEW2</accession>
<reference evidence="2" key="1">
    <citation type="submission" date="2022-06" db="EMBL/GenBank/DDBJ databases">
        <title>Aeoliella straminimaris, a novel planctomycete from sediments.</title>
        <authorList>
            <person name="Vitorino I.R."/>
            <person name="Lage O.M."/>
        </authorList>
    </citation>
    <scope>NUCLEOTIDE SEQUENCE</scope>
    <source>
        <strain evidence="2">ICT_H6.2</strain>
    </source>
</reference>
<evidence type="ECO:0000256" key="1">
    <source>
        <dbReference type="SAM" id="Phobius"/>
    </source>
</evidence>
<sequence>MFTKRTNPDSKSHWLNRVALYVVVGLVGYVLSSGPVLGLAFWLREATHNDYWYMVMWVYFPVLVLGHRTPLMWYIEWWVVDVFHTVGPG</sequence>
<feature type="transmembrane region" description="Helical" evidence="1">
    <location>
        <begin position="20"/>
        <end position="43"/>
    </location>
</feature>
<proteinExistence type="predicted"/>
<keyword evidence="1" id="KW-0812">Transmembrane</keyword>
<dbReference type="RefSeq" id="WP_252851527.1">
    <property type="nucleotide sequence ID" value="NZ_JAMXLR010000024.1"/>
</dbReference>
<dbReference type="AlphaFoldDB" id="A0A9X2JEW2"/>
<comment type="caution">
    <text evidence="2">The sequence shown here is derived from an EMBL/GenBank/DDBJ whole genome shotgun (WGS) entry which is preliminary data.</text>
</comment>
<evidence type="ECO:0000313" key="2">
    <source>
        <dbReference type="EMBL" id="MCO6043420.1"/>
    </source>
</evidence>
<feature type="transmembrane region" description="Helical" evidence="1">
    <location>
        <begin position="55"/>
        <end position="75"/>
    </location>
</feature>
<gene>
    <name evidence="2" type="ORF">NG895_05830</name>
</gene>